<dbReference type="SUPFAM" id="SSF48452">
    <property type="entry name" value="TPR-like"/>
    <property type="match status" value="1"/>
</dbReference>
<dbReference type="InterPro" id="IPR027417">
    <property type="entry name" value="P-loop_NTPase"/>
</dbReference>
<dbReference type="CDD" id="cd15831">
    <property type="entry name" value="BTAD"/>
    <property type="match status" value="1"/>
</dbReference>
<dbReference type="PANTHER" id="PTHR35807:SF1">
    <property type="entry name" value="TRANSCRIPTIONAL REGULATOR REDD"/>
    <property type="match status" value="1"/>
</dbReference>
<protein>
    <submittedName>
        <fullName evidence="8">DNA-binding transcriptional activator of the SARP family</fullName>
    </submittedName>
</protein>
<keyword evidence="4" id="KW-0804">Transcription</keyword>
<evidence type="ECO:0000313" key="9">
    <source>
        <dbReference type="Proteomes" id="UP000190637"/>
    </source>
</evidence>
<dbReference type="SMART" id="SM01043">
    <property type="entry name" value="BTAD"/>
    <property type="match status" value="1"/>
</dbReference>
<evidence type="ECO:0000256" key="4">
    <source>
        <dbReference type="ARBA" id="ARBA00023163"/>
    </source>
</evidence>
<evidence type="ECO:0000256" key="2">
    <source>
        <dbReference type="ARBA" id="ARBA00023015"/>
    </source>
</evidence>
<dbReference type="Pfam" id="PF00486">
    <property type="entry name" value="Trans_reg_C"/>
    <property type="match status" value="1"/>
</dbReference>
<feature type="domain" description="OmpR/PhoB-type" evidence="7">
    <location>
        <begin position="12"/>
        <end position="112"/>
    </location>
</feature>
<dbReference type="InterPro" id="IPR001867">
    <property type="entry name" value="OmpR/PhoB-type_DNA-bd"/>
</dbReference>
<feature type="compositionally biased region" description="Basic and acidic residues" evidence="6">
    <location>
        <begin position="270"/>
        <end position="285"/>
    </location>
</feature>
<dbReference type="InterPro" id="IPR011990">
    <property type="entry name" value="TPR-like_helical_dom_sf"/>
</dbReference>
<reference evidence="8 9" key="1">
    <citation type="submission" date="2017-02" db="EMBL/GenBank/DDBJ databases">
        <authorList>
            <person name="Peterson S.W."/>
        </authorList>
    </citation>
    <scope>NUCLEOTIDE SEQUENCE [LARGE SCALE GENOMIC DNA]</scope>
    <source>
        <strain evidence="8 9">DSM 45154</strain>
    </source>
</reference>
<dbReference type="Proteomes" id="UP000190637">
    <property type="component" value="Unassembled WGS sequence"/>
</dbReference>
<dbReference type="SUPFAM" id="SSF46894">
    <property type="entry name" value="C-terminal effector domain of the bipartite response regulators"/>
    <property type="match status" value="1"/>
</dbReference>
<dbReference type="SMART" id="SM00862">
    <property type="entry name" value="Trans_reg_C"/>
    <property type="match status" value="1"/>
</dbReference>
<keyword evidence="2" id="KW-0805">Transcription regulation</keyword>
<keyword evidence="9" id="KW-1185">Reference proteome</keyword>
<dbReference type="RefSeq" id="WP_144390129.1">
    <property type="nucleotide sequence ID" value="NZ_FUWS01000007.1"/>
</dbReference>
<dbReference type="Gene3D" id="1.25.40.10">
    <property type="entry name" value="Tetratricopeptide repeat domain"/>
    <property type="match status" value="1"/>
</dbReference>
<dbReference type="Pfam" id="PF03704">
    <property type="entry name" value="BTAD"/>
    <property type="match status" value="1"/>
</dbReference>
<dbReference type="AlphaFoldDB" id="A0A1T4RTY4"/>
<dbReference type="Gene3D" id="1.10.10.10">
    <property type="entry name" value="Winged helix-like DNA-binding domain superfamily/Winged helix DNA-binding domain"/>
    <property type="match status" value="1"/>
</dbReference>
<dbReference type="PROSITE" id="PS51755">
    <property type="entry name" value="OMPR_PHOB"/>
    <property type="match status" value="1"/>
</dbReference>
<evidence type="ECO:0000256" key="3">
    <source>
        <dbReference type="ARBA" id="ARBA00023125"/>
    </source>
</evidence>
<proteinExistence type="inferred from homology"/>
<evidence type="ECO:0000256" key="1">
    <source>
        <dbReference type="ARBA" id="ARBA00005820"/>
    </source>
</evidence>
<evidence type="ECO:0000256" key="5">
    <source>
        <dbReference type="PROSITE-ProRule" id="PRU01091"/>
    </source>
</evidence>
<dbReference type="OrthoDB" id="5521887at2"/>
<sequence>MHTGGNEKNAQLMGATLADVSFEVLGRLAVRVDGTPVQIQGRKRRILLAALLLRADHTVPVADLVRRMWGEVPVDAYRPALQVHVARLRSVLDDAGMAPIIAGGSDGYRAELAGYRLDLARMRALLAAAREARRQGDLPGESDALAQALGLWRGPVLAEIDSAVLHEHDVTRITDELLRAAERRFDVELLLGRHDSAIAPLRTLATLHPDREAVARLLMIALYRSGRQSDALDVYERTRRHLAGRLGVDPGPALQRTFHAILRGDLEERTVVPRPRPADAGDGREGPPPAQLPAAPPVFVGRREQLAELDRLADEGSEASRALVSGPPGAGRTALAVHWAHRVAHRFPDGQLYVDLRGQNGTPLDPADVMRRLVRPFGFHEGLPAAVDERAALLRSVFARRRLLIVLDNASSAAQVRPLLPGSPSCATVVTSDFWLADLIAREGVLTVAVGELAGDEARALLDRLAGAQRTAAEPGATDRLLDLTGRLPLPLRMAAAWLVTHPSTRIGALADAIAAHRDADPVARTVAALDGDPRFLLDHSSREGGRIRRG</sequence>
<gene>
    <name evidence="8" type="ORF">SAMN02745673_02954</name>
</gene>
<dbReference type="SUPFAM" id="SSF52540">
    <property type="entry name" value="P-loop containing nucleoside triphosphate hydrolases"/>
    <property type="match status" value="1"/>
</dbReference>
<feature type="DNA-binding region" description="OmpR/PhoB-type" evidence="5">
    <location>
        <begin position="12"/>
        <end position="112"/>
    </location>
</feature>
<evidence type="ECO:0000259" key="7">
    <source>
        <dbReference type="PROSITE" id="PS51755"/>
    </source>
</evidence>
<dbReference type="PANTHER" id="PTHR35807">
    <property type="entry name" value="TRANSCRIPTIONAL REGULATOR REDD-RELATED"/>
    <property type="match status" value="1"/>
</dbReference>
<dbReference type="GO" id="GO:0006355">
    <property type="term" value="P:regulation of DNA-templated transcription"/>
    <property type="evidence" value="ECO:0007669"/>
    <property type="project" value="InterPro"/>
</dbReference>
<keyword evidence="3 5" id="KW-0238">DNA-binding</keyword>
<dbReference type="GO" id="GO:0003677">
    <property type="term" value="F:DNA binding"/>
    <property type="evidence" value="ECO:0007669"/>
    <property type="project" value="UniProtKB-UniRule"/>
</dbReference>
<comment type="similarity">
    <text evidence="1">Belongs to the AfsR/DnrI/RedD regulatory family.</text>
</comment>
<accession>A0A1T4RTY4</accession>
<organism evidence="8 9">
    <name type="scientific">Marinactinospora thermotolerans DSM 45154</name>
    <dbReference type="NCBI Taxonomy" id="1122192"/>
    <lineage>
        <taxon>Bacteria</taxon>
        <taxon>Bacillati</taxon>
        <taxon>Actinomycetota</taxon>
        <taxon>Actinomycetes</taxon>
        <taxon>Streptosporangiales</taxon>
        <taxon>Nocardiopsidaceae</taxon>
        <taxon>Marinactinospora</taxon>
    </lineage>
</organism>
<feature type="compositionally biased region" description="Pro residues" evidence="6">
    <location>
        <begin position="286"/>
        <end position="296"/>
    </location>
</feature>
<dbReference type="InterPro" id="IPR016032">
    <property type="entry name" value="Sig_transdc_resp-reg_C-effctor"/>
</dbReference>
<dbReference type="STRING" id="1122192.SAMN02745673_02954"/>
<evidence type="ECO:0000256" key="6">
    <source>
        <dbReference type="SAM" id="MobiDB-lite"/>
    </source>
</evidence>
<name>A0A1T4RTY4_9ACTN</name>
<dbReference type="GO" id="GO:0000160">
    <property type="term" value="P:phosphorelay signal transduction system"/>
    <property type="evidence" value="ECO:0007669"/>
    <property type="project" value="InterPro"/>
</dbReference>
<dbReference type="EMBL" id="FUWS01000007">
    <property type="protein sequence ID" value="SKA19061.1"/>
    <property type="molecule type" value="Genomic_DNA"/>
</dbReference>
<dbReference type="Gene3D" id="3.40.50.300">
    <property type="entry name" value="P-loop containing nucleotide triphosphate hydrolases"/>
    <property type="match status" value="1"/>
</dbReference>
<dbReference type="InterPro" id="IPR036388">
    <property type="entry name" value="WH-like_DNA-bd_sf"/>
</dbReference>
<dbReference type="InterPro" id="IPR051677">
    <property type="entry name" value="AfsR-DnrI-RedD_regulator"/>
</dbReference>
<feature type="region of interest" description="Disordered" evidence="6">
    <location>
        <begin position="270"/>
        <end position="296"/>
    </location>
</feature>
<evidence type="ECO:0000313" key="8">
    <source>
        <dbReference type="EMBL" id="SKA19061.1"/>
    </source>
</evidence>
<dbReference type="InterPro" id="IPR005158">
    <property type="entry name" value="BTAD"/>
</dbReference>